<evidence type="ECO:0000313" key="2">
    <source>
        <dbReference type="EMBL" id="CAF9907486.1"/>
    </source>
</evidence>
<accession>A0A8H3EIT6</accession>
<dbReference type="Proteomes" id="UP000664169">
    <property type="component" value="Unassembled WGS sequence"/>
</dbReference>
<name>A0A8H3EIT6_9LECA</name>
<organism evidence="2 3">
    <name type="scientific">Gomphillus americanus</name>
    <dbReference type="NCBI Taxonomy" id="1940652"/>
    <lineage>
        <taxon>Eukaryota</taxon>
        <taxon>Fungi</taxon>
        <taxon>Dikarya</taxon>
        <taxon>Ascomycota</taxon>
        <taxon>Pezizomycotina</taxon>
        <taxon>Lecanoromycetes</taxon>
        <taxon>OSLEUM clade</taxon>
        <taxon>Ostropomycetidae</taxon>
        <taxon>Ostropales</taxon>
        <taxon>Graphidaceae</taxon>
        <taxon>Gomphilloideae</taxon>
        <taxon>Gomphillus</taxon>
    </lineage>
</organism>
<sequence length="353" mass="39340">MEQACPEQQRTEFLLLTGAPRCKDLSWTEIDLTVKLRHPFQSDDGAIVKDPSSTDSFPAWRELHLSPRYFHTGFSQCHYPVFFQGVNKPENEDGSRYDTSANTVSGSFMSDSLSLSAVESFRDTLTVPSQFSDPLLRCIRITDLSELLAAHALDIPLQYRSNLVNLLVVILTVPSPQTIQIKRPGIKKEADLIRLPVADETCTIFEISVWLDCMDRIAPGNVNPLNNTTSSLKKAVSSLQKHDIVLVQNVALRVFQNKVGASSIRGLTEIKLLYRDHPTNAQHGLPIFPVGMWNHSAAGDSVSGKITKILQWRDTFLETSAPIMTRSKKRKLEQGNQSAEAGRTNIQLPADTQ</sequence>
<dbReference type="EMBL" id="CAJPDQ010000003">
    <property type="protein sequence ID" value="CAF9907486.1"/>
    <property type="molecule type" value="Genomic_DNA"/>
</dbReference>
<evidence type="ECO:0000256" key="1">
    <source>
        <dbReference type="SAM" id="MobiDB-lite"/>
    </source>
</evidence>
<dbReference type="OrthoDB" id="5378679at2759"/>
<keyword evidence="3" id="KW-1185">Reference proteome</keyword>
<dbReference type="AlphaFoldDB" id="A0A8H3EIT6"/>
<evidence type="ECO:0000313" key="3">
    <source>
        <dbReference type="Proteomes" id="UP000664169"/>
    </source>
</evidence>
<feature type="compositionally biased region" description="Polar residues" evidence="1">
    <location>
        <begin position="334"/>
        <end position="353"/>
    </location>
</feature>
<feature type="region of interest" description="Disordered" evidence="1">
    <location>
        <begin position="326"/>
        <end position="353"/>
    </location>
</feature>
<comment type="caution">
    <text evidence="2">The sequence shown here is derived from an EMBL/GenBank/DDBJ whole genome shotgun (WGS) entry which is preliminary data.</text>
</comment>
<reference evidence="2" key="1">
    <citation type="submission" date="2021-03" db="EMBL/GenBank/DDBJ databases">
        <authorList>
            <person name="Tagirdzhanova G."/>
        </authorList>
    </citation>
    <scope>NUCLEOTIDE SEQUENCE</scope>
</reference>
<gene>
    <name evidence="2" type="ORF">GOMPHAMPRED_005120</name>
</gene>
<protein>
    <submittedName>
        <fullName evidence="2">Uncharacterized protein</fullName>
    </submittedName>
</protein>
<proteinExistence type="predicted"/>